<feature type="compositionally biased region" description="Low complexity" evidence="3">
    <location>
        <begin position="1708"/>
        <end position="1719"/>
    </location>
</feature>
<evidence type="ECO:0000256" key="3">
    <source>
        <dbReference type="SAM" id="MobiDB-lite"/>
    </source>
</evidence>
<evidence type="ECO:0000313" key="5">
    <source>
        <dbReference type="Proteomes" id="UP000274429"/>
    </source>
</evidence>
<dbReference type="Pfam" id="PF05924">
    <property type="entry name" value="SAMP"/>
    <property type="match status" value="1"/>
</dbReference>
<dbReference type="GO" id="GO:0007389">
    <property type="term" value="P:pattern specification process"/>
    <property type="evidence" value="ECO:0007669"/>
    <property type="project" value="TreeGrafter"/>
</dbReference>
<dbReference type="SMART" id="SM00185">
    <property type="entry name" value="ARM"/>
    <property type="match status" value="4"/>
</dbReference>
<dbReference type="EMBL" id="UYWX01000291">
    <property type="protein sequence ID" value="VDM17914.1"/>
    <property type="molecule type" value="Genomic_DNA"/>
</dbReference>
<dbReference type="GO" id="GO:0007026">
    <property type="term" value="P:negative regulation of microtubule depolymerization"/>
    <property type="evidence" value="ECO:0007669"/>
    <property type="project" value="TreeGrafter"/>
</dbReference>
<feature type="compositionally biased region" description="Low complexity" evidence="3">
    <location>
        <begin position="1101"/>
        <end position="1124"/>
    </location>
</feature>
<dbReference type="GO" id="GO:0001708">
    <property type="term" value="P:cell fate specification"/>
    <property type="evidence" value="ECO:0007669"/>
    <property type="project" value="TreeGrafter"/>
</dbReference>
<feature type="region of interest" description="Disordered" evidence="3">
    <location>
        <begin position="1277"/>
        <end position="1452"/>
    </location>
</feature>
<dbReference type="InterPro" id="IPR016024">
    <property type="entry name" value="ARM-type_fold"/>
</dbReference>
<dbReference type="GO" id="GO:0030877">
    <property type="term" value="C:beta-catenin destruction complex"/>
    <property type="evidence" value="ECO:0007669"/>
    <property type="project" value="TreeGrafter"/>
</dbReference>
<dbReference type="SUPFAM" id="SSF48371">
    <property type="entry name" value="ARM repeat"/>
    <property type="match status" value="1"/>
</dbReference>
<feature type="compositionally biased region" description="Low complexity" evidence="3">
    <location>
        <begin position="899"/>
        <end position="910"/>
    </location>
</feature>
<feature type="region of interest" description="Disordered" evidence="3">
    <location>
        <begin position="520"/>
        <end position="646"/>
    </location>
</feature>
<dbReference type="GO" id="GO:0007399">
    <property type="term" value="P:nervous system development"/>
    <property type="evidence" value="ECO:0007669"/>
    <property type="project" value="TreeGrafter"/>
</dbReference>
<dbReference type="GO" id="GO:0016055">
    <property type="term" value="P:Wnt signaling pathway"/>
    <property type="evidence" value="ECO:0007669"/>
    <property type="project" value="UniProtKB-KW"/>
</dbReference>
<dbReference type="GO" id="GO:0045295">
    <property type="term" value="F:gamma-catenin binding"/>
    <property type="evidence" value="ECO:0007669"/>
    <property type="project" value="TreeGrafter"/>
</dbReference>
<dbReference type="InterPro" id="IPR026818">
    <property type="entry name" value="Apc_fam"/>
</dbReference>
<feature type="region of interest" description="Disordered" evidence="3">
    <location>
        <begin position="1235"/>
        <end position="1257"/>
    </location>
</feature>
<evidence type="ECO:0000256" key="2">
    <source>
        <dbReference type="ARBA" id="ARBA00022687"/>
    </source>
</evidence>
<feature type="compositionally biased region" description="Polar residues" evidence="3">
    <location>
        <begin position="1429"/>
        <end position="1443"/>
    </location>
</feature>
<dbReference type="GO" id="GO:0005881">
    <property type="term" value="C:cytoplasmic microtubule"/>
    <property type="evidence" value="ECO:0007669"/>
    <property type="project" value="TreeGrafter"/>
</dbReference>
<feature type="compositionally biased region" description="Low complexity" evidence="3">
    <location>
        <begin position="1375"/>
        <end position="1388"/>
    </location>
</feature>
<feature type="region of interest" description="Disordered" evidence="3">
    <location>
        <begin position="1464"/>
        <end position="1541"/>
    </location>
</feature>
<proteinExistence type="inferred from homology"/>
<feature type="compositionally biased region" description="Low complexity" evidence="3">
    <location>
        <begin position="1406"/>
        <end position="1428"/>
    </location>
</feature>
<dbReference type="InterPro" id="IPR011989">
    <property type="entry name" value="ARM-like"/>
</dbReference>
<feature type="compositionally biased region" description="Polar residues" evidence="3">
    <location>
        <begin position="1248"/>
        <end position="1257"/>
    </location>
</feature>
<dbReference type="OrthoDB" id="5918429at2759"/>
<feature type="region of interest" description="Disordered" evidence="3">
    <location>
        <begin position="1649"/>
        <end position="1723"/>
    </location>
</feature>
<feature type="region of interest" description="Disordered" evidence="3">
    <location>
        <begin position="727"/>
        <end position="765"/>
    </location>
</feature>
<organism evidence="6">
    <name type="scientific">Hydatigena taeniaeformis</name>
    <name type="common">Feline tapeworm</name>
    <name type="synonym">Taenia taeniaeformis</name>
    <dbReference type="NCBI Taxonomy" id="6205"/>
    <lineage>
        <taxon>Eukaryota</taxon>
        <taxon>Metazoa</taxon>
        <taxon>Spiralia</taxon>
        <taxon>Lophotrochozoa</taxon>
        <taxon>Platyhelminthes</taxon>
        <taxon>Cestoda</taxon>
        <taxon>Eucestoda</taxon>
        <taxon>Cyclophyllidea</taxon>
        <taxon>Taeniidae</taxon>
        <taxon>Hydatigera</taxon>
    </lineage>
</organism>
<sequence>MIDVNALITLVSAYHLDPALRRRDLDIAQLLARIQVYTMTQSERVVAARGAAIAGAEGRLSPDDGKRAAPTHVPVPEVAALVRLSFHPNHRQAICDLGGLHALLSLLRWEHAWWQLRGDRGHINALAAPTNTSQVHSTTPPTGAGLGAAPLDQSSSATVAAVGERGETTAVTGAMSTAEASLALRRYICVALTNLTFGAPANKAFVCKRRSHLEALIAQLEVGSEELKQASLSQFRLILNWHTDARSKAALRRAQAATRLTRAVLSAQREATLRTTLNALWNLSSHSTANRKAVCSCILNYRFPLNFSVNGALAFLVSTLDAKNPNKDVEIKANSGGVLRNLCPVIVNSLEYRAVLRTHNCISILLEQLRTSPSVTVVVNVCEVLGALSATPLRDAKPSSALLFESATTDQALMIRLGALDILHRLAHSRHRYVVSSSKQALENLERAHVLIKNQRVVPYPANTEASSFNPSTTTTSPATSNQSSSGSNSPASPAEQVYRRRMSNRSHLRFGLLSVVLETNDDFEEEEESSNEESSSEEDEEEGADEVDSVPEEERSTECSSKVSEAGGEEEAEFKLPEYPSTPDDHHVNASIEKPPTPPPPPGYAQGSVEEEEQACVYAEEGTPFGPSARASTLDLRSPPKQEPSIIYDNFVPSQRRSVHPYVNVDVSTKSTAIKQVPSSEGSSPGFETSSTGVVLETPLMFSRATSSCISSVDFGPLPPIESSPESVYSVALDDDDGDPNEAIALGTSPSNLPPSLIEDGKKSMPLGNVEKIGVVEEETQIMFAEEGSPLDSSSLSGDRESAVTAPPMWNTPEPTVDSVQSSRNILQQCIASVMPSASLATQPAISYPDGDVGGTVAPTEDTIQSFAVEGTPFAFSTKNSSLSDVSITDLEGGCGGTSTSSELSKSTSPRQSMLKGDVYTCSTEDASSVNEVEEEDGSVNLLSEVIQSALPKQGGFATTRGHTEAVGVDSAEDVSAIGHNKAIGGSKLVAPRIGFGHSMQQRRPQATVAPMQQRNVEERQTVSADETTKSEGKQTSGSDADNSSFSSLLSIESVGVETSLLQECISSAMPTPKLPISSSCRGIGGAKMGEHTQQSFGYSLPAPSATAPITTPVSPQSQSPSPLAVSEITTSPRQQQVLLQPRRQQTTSLSGNSTGGSVSGLRRAGHFLAHGSGTADAHTSRPETIQIQANSPSTNTSSHLAQMRKRTNPKTVVGSAAVAPARDNAAMRALKAPHSMSGIASRDSAKTSAGSTTIPVKTNIPTTVLKPFEVDKKSTDDEFFPLPPPSGNFDADDDSVTLVGDSSPPWRPSPPSTPPPHDDKTVEDQDDELLDLDAMMNQSDDNLNLGVDSQKPLELSPQKDLTTPLSIKPPTVIAPSKSQIASPSSSLLRPPNAGIRRPANGLLSRSRPSTASSSTSSTSSSTSVSPQRLSGSRAQSATPSPSAIGGSLPQLPKFRLNSSVVSTASSTSLPRLGTPSTGKTLTDGTRSLVAKRSISATGSMTSGLATPPRYTTTPAPSATMTSRSLGASPSWSTGSGGSARIVPRSGLKPLASCNIATTASKKPDTAAAPKRVIRAGCRSEALAEERQQLRLQEETKGVRGGRKISASTVRKSRIAGTSSVHRTVPIRAISPSPRLAPTSVVRHKSGLTTARPLSQTSMPTPTPTPSAAERVATSGLKPPGFSSSSPGGSALRPPQTRVVKHSVPHSASKTIATKTSSPLTGVQAADQWIVRRELTS</sequence>
<feature type="region of interest" description="Disordered" evidence="3">
    <location>
        <begin position="1000"/>
        <end position="1046"/>
    </location>
</feature>
<dbReference type="GO" id="GO:0008013">
    <property type="term" value="F:beta-catenin binding"/>
    <property type="evidence" value="ECO:0007669"/>
    <property type="project" value="InterPro"/>
</dbReference>
<name>A0A0R3WKX9_HYDTA</name>
<dbReference type="Gene3D" id="1.25.10.10">
    <property type="entry name" value="Leucine-rich Repeat Variant"/>
    <property type="match status" value="1"/>
</dbReference>
<dbReference type="PANTHER" id="PTHR12607">
    <property type="entry name" value="ADENOMATOUS POLYPOSIS COLI PROTEIN FAMILY"/>
    <property type="match status" value="1"/>
</dbReference>
<feature type="compositionally biased region" description="Polar residues" evidence="3">
    <location>
        <begin position="1496"/>
        <end position="1506"/>
    </location>
</feature>
<feature type="compositionally biased region" description="Basic and acidic residues" evidence="3">
    <location>
        <begin position="1017"/>
        <end position="1034"/>
    </location>
</feature>
<dbReference type="InterPro" id="IPR009224">
    <property type="entry name" value="SAMP"/>
</dbReference>
<feature type="compositionally biased region" description="Polar residues" evidence="3">
    <location>
        <begin position="1476"/>
        <end position="1487"/>
    </location>
</feature>
<feature type="compositionally biased region" description="Polar residues" evidence="3">
    <location>
        <begin position="1525"/>
        <end position="1535"/>
    </location>
</feature>
<dbReference type="GO" id="GO:0008017">
    <property type="term" value="F:microtubule binding"/>
    <property type="evidence" value="ECO:0007669"/>
    <property type="project" value="TreeGrafter"/>
</dbReference>
<reference evidence="6" key="1">
    <citation type="submission" date="2016-04" db="UniProtKB">
        <authorList>
            <consortium name="WormBaseParasite"/>
        </authorList>
    </citation>
    <scope>IDENTIFICATION</scope>
</reference>
<dbReference type="GO" id="GO:0090090">
    <property type="term" value="P:negative regulation of canonical Wnt signaling pathway"/>
    <property type="evidence" value="ECO:0007669"/>
    <property type="project" value="TreeGrafter"/>
</dbReference>
<dbReference type="WBParaSite" id="TTAC_0000140301-mRNA-1">
    <property type="protein sequence ID" value="TTAC_0000140301-mRNA-1"/>
    <property type="gene ID" value="TTAC_0000140301"/>
</dbReference>
<gene>
    <name evidence="4" type="ORF">TTAC_LOCUS1390</name>
</gene>
<dbReference type="GO" id="GO:0016477">
    <property type="term" value="P:cell migration"/>
    <property type="evidence" value="ECO:0007669"/>
    <property type="project" value="TreeGrafter"/>
</dbReference>
<evidence type="ECO:0000313" key="6">
    <source>
        <dbReference type="WBParaSite" id="TTAC_0000140301-mRNA-1"/>
    </source>
</evidence>
<feature type="compositionally biased region" description="Low complexity" evidence="3">
    <location>
        <begin position="789"/>
        <end position="798"/>
    </location>
</feature>
<feature type="compositionally biased region" description="Low complexity" evidence="3">
    <location>
        <begin position="1134"/>
        <end position="1154"/>
    </location>
</feature>
<feature type="region of interest" description="Disordered" evidence="3">
    <location>
        <begin position="895"/>
        <end position="918"/>
    </location>
</feature>
<feature type="region of interest" description="Disordered" evidence="3">
    <location>
        <begin position="789"/>
        <end position="819"/>
    </location>
</feature>
<dbReference type="Proteomes" id="UP000274429">
    <property type="component" value="Unassembled WGS sequence"/>
</dbReference>
<feature type="compositionally biased region" description="Pro residues" evidence="3">
    <location>
        <begin position="1307"/>
        <end position="1317"/>
    </location>
</feature>
<keyword evidence="5" id="KW-1185">Reference proteome</keyword>
<feature type="region of interest" description="Disordered" evidence="3">
    <location>
        <begin position="1096"/>
        <end position="1161"/>
    </location>
</feature>
<dbReference type="InterPro" id="IPR000225">
    <property type="entry name" value="Armadillo"/>
</dbReference>
<dbReference type="GO" id="GO:0016342">
    <property type="term" value="C:catenin complex"/>
    <property type="evidence" value="ECO:0007669"/>
    <property type="project" value="TreeGrafter"/>
</dbReference>
<dbReference type="PANTHER" id="PTHR12607:SF12">
    <property type="entry name" value="APC-LIKE, ISOFORM A-RELATED"/>
    <property type="match status" value="1"/>
</dbReference>
<evidence type="ECO:0000256" key="1">
    <source>
        <dbReference type="ARBA" id="ARBA00009051"/>
    </source>
</evidence>
<protein>
    <submittedName>
        <fullName evidence="6">Armadillo repeat-containing protein 5</fullName>
    </submittedName>
</protein>
<feature type="compositionally biased region" description="Low complexity" evidence="3">
    <location>
        <begin position="466"/>
        <end position="495"/>
    </location>
</feature>
<feature type="compositionally biased region" description="Low complexity" evidence="3">
    <location>
        <begin position="1507"/>
        <end position="1524"/>
    </location>
</feature>
<comment type="similarity">
    <text evidence="1">Belongs to the adenomatous polyposis coli (APC) family.</text>
</comment>
<keyword evidence="2" id="KW-0879">Wnt signaling pathway</keyword>
<accession>A0A0R3WKX9</accession>
<evidence type="ECO:0000313" key="4">
    <source>
        <dbReference type="EMBL" id="VDM17914.1"/>
    </source>
</evidence>
<reference evidence="4 5" key="2">
    <citation type="submission" date="2018-11" db="EMBL/GenBank/DDBJ databases">
        <authorList>
            <consortium name="Pathogen Informatics"/>
        </authorList>
    </citation>
    <scope>NUCLEOTIDE SEQUENCE [LARGE SCALE GENOMIC DNA]</scope>
</reference>
<feature type="compositionally biased region" description="Acidic residues" evidence="3">
    <location>
        <begin position="520"/>
        <end position="552"/>
    </location>
</feature>
<feature type="compositionally biased region" description="Polar residues" evidence="3">
    <location>
        <begin position="1000"/>
        <end position="1016"/>
    </location>
</feature>
<feature type="region of interest" description="Disordered" evidence="3">
    <location>
        <begin position="462"/>
        <end position="499"/>
    </location>
</feature>
<dbReference type="STRING" id="6205.A0A0R3WKX9"/>
<feature type="compositionally biased region" description="Low complexity" evidence="3">
    <location>
        <begin position="1676"/>
        <end position="1696"/>
    </location>
</feature>